<evidence type="ECO:0000313" key="2">
    <source>
        <dbReference type="EMBL" id="KOF83520.1"/>
    </source>
</evidence>
<feature type="region of interest" description="Disordered" evidence="1">
    <location>
        <begin position="1"/>
        <end position="71"/>
    </location>
</feature>
<evidence type="ECO:0000256" key="1">
    <source>
        <dbReference type="SAM" id="MobiDB-lite"/>
    </source>
</evidence>
<dbReference type="EMBL" id="KQ419452">
    <property type="protein sequence ID" value="KOF83520.1"/>
    <property type="molecule type" value="Genomic_DNA"/>
</dbReference>
<dbReference type="AlphaFoldDB" id="A0A0L8H421"/>
<proteinExistence type="predicted"/>
<organism evidence="2">
    <name type="scientific">Octopus bimaculoides</name>
    <name type="common">California two-spotted octopus</name>
    <dbReference type="NCBI Taxonomy" id="37653"/>
    <lineage>
        <taxon>Eukaryota</taxon>
        <taxon>Metazoa</taxon>
        <taxon>Spiralia</taxon>
        <taxon>Lophotrochozoa</taxon>
        <taxon>Mollusca</taxon>
        <taxon>Cephalopoda</taxon>
        <taxon>Coleoidea</taxon>
        <taxon>Octopodiformes</taxon>
        <taxon>Octopoda</taxon>
        <taxon>Incirrata</taxon>
        <taxon>Octopodidae</taxon>
        <taxon>Octopus</taxon>
    </lineage>
</organism>
<accession>A0A0L8H421</accession>
<gene>
    <name evidence="2" type="ORF">OCBIM_22023651mg</name>
</gene>
<name>A0A0L8H421_OCTBM</name>
<sequence>MEIERRREMEIRMRSKGESQRESVIMCERRDRQTDRQTDTERQRETERDRDRETERETEAARGRRETEARE</sequence>
<reference evidence="2" key="1">
    <citation type="submission" date="2015-07" db="EMBL/GenBank/DDBJ databases">
        <title>MeaNS - Measles Nucleotide Surveillance Program.</title>
        <authorList>
            <person name="Tran T."/>
            <person name="Druce J."/>
        </authorList>
    </citation>
    <scope>NUCLEOTIDE SEQUENCE</scope>
    <source>
        <strain evidence="2">UCB-OBI-ISO-001</strain>
        <tissue evidence="2">Gonad</tissue>
    </source>
</reference>
<protein>
    <submittedName>
        <fullName evidence="2">Uncharacterized protein</fullName>
    </submittedName>
</protein>